<dbReference type="InterPro" id="IPR002477">
    <property type="entry name" value="Peptidoglycan-bd-like"/>
</dbReference>
<proteinExistence type="predicted"/>
<dbReference type="RefSeq" id="WP_106317740.1">
    <property type="nucleotide sequence ID" value="NZ_BOMO01000021.1"/>
</dbReference>
<dbReference type="Gene3D" id="1.10.101.10">
    <property type="entry name" value="PGBD-like superfamily/PGBD"/>
    <property type="match status" value="1"/>
</dbReference>
<sequence>MATEHTRHRRWLVAGGVVVLAAGTAAAVHLTHDEGPAPAAAAATLPTALVRRADLSTAVEVDGTLGYAGAYTVLGRGSGTVTWLPAAGTVVTRGRPVYRADGRPVPLFYGTPFWRTLEPGMTGGADVLQLERNLVALGHGAGLTVDRTFTAATRSAIRRWQKATGLPRTGTVAPGDVVTMPGPIRVTGSTSLPGGPASGTVLTASGTTRQVTAGLPVASQHIAAPGAAVRIELPAGRTVTGRIASVGTVAVADPADARSQTGLGTESATITVTITLDRAADAGTLDSAPVTVAFTSAAHPGVLAVPVHALLAAADGSYAVSVVGDDGTVTAVRVELGIFDGDRVEVRGDLTEGTRVQVPIS</sequence>
<dbReference type="InterPro" id="IPR036366">
    <property type="entry name" value="PGBDSf"/>
</dbReference>
<dbReference type="EMBL" id="PVMZ01000004">
    <property type="protein sequence ID" value="PRX22801.1"/>
    <property type="molecule type" value="Genomic_DNA"/>
</dbReference>
<dbReference type="OrthoDB" id="3268648at2"/>
<comment type="caution">
    <text evidence="2">The sequence shown here is derived from an EMBL/GenBank/DDBJ whole genome shotgun (WGS) entry which is preliminary data.</text>
</comment>
<feature type="domain" description="Peptidoglycan binding-like" evidence="1">
    <location>
        <begin position="124"/>
        <end position="172"/>
    </location>
</feature>
<accession>A0A2T0KH96</accession>
<reference evidence="2 3" key="1">
    <citation type="submission" date="2018-03" db="EMBL/GenBank/DDBJ databases">
        <title>Genomic Encyclopedia of Archaeal and Bacterial Type Strains, Phase II (KMG-II): from individual species to whole genera.</title>
        <authorList>
            <person name="Goeker M."/>
        </authorList>
    </citation>
    <scope>NUCLEOTIDE SEQUENCE [LARGE SCALE GENOMIC DNA]</scope>
    <source>
        <strain evidence="2 3">DSM 43146</strain>
    </source>
</reference>
<dbReference type="GO" id="GO:0015562">
    <property type="term" value="F:efflux transmembrane transporter activity"/>
    <property type="evidence" value="ECO:0007669"/>
    <property type="project" value="TreeGrafter"/>
</dbReference>
<organism evidence="2 3">
    <name type="scientific">Actinoplanes italicus</name>
    <dbReference type="NCBI Taxonomy" id="113567"/>
    <lineage>
        <taxon>Bacteria</taxon>
        <taxon>Bacillati</taxon>
        <taxon>Actinomycetota</taxon>
        <taxon>Actinomycetes</taxon>
        <taxon>Micromonosporales</taxon>
        <taxon>Micromonosporaceae</taxon>
        <taxon>Actinoplanes</taxon>
    </lineage>
</organism>
<dbReference type="PANTHER" id="PTHR30469">
    <property type="entry name" value="MULTIDRUG RESISTANCE PROTEIN MDTA"/>
    <property type="match status" value="1"/>
</dbReference>
<dbReference type="SUPFAM" id="SSF47090">
    <property type="entry name" value="PGBD-like"/>
    <property type="match status" value="1"/>
</dbReference>
<evidence type="ECO:0000313" key="2">
    <source>
        <dbReference type="EMBL" id="PRX22801.1"/>
    </source>
</evidence>
<keyword evidence="3" id="KW-1185">Reference proteome</keyword>
<gene>
    <name evidence="2" type="ORF">CLV67_104329</name>
</gene>
<dbReference type="InterPro" id="IPR036365">
    <property type="entry name" value="PGBD-like_sf"/>
</dbReference>
<dbReference type="Gene3D" id="2.40.420.20">
    <property type="match status" value="1"/>
</dbReference>
<protein>
    <submittedName>
        <fullName evidence="2">Multidrug efflux pump subunit AcrA (Membrane-fusion protein)</fullName>
    </submittedName>
</protein>
<evidence type="ECO:0000259" key="1">
    <source>
        <dbReference type="Pfam" id="PF01471"/>
    </source>
</evidence>
<evidence type="ECO:0000313" key="3">
    <source>
        <dbReference type="Proteomes" id="UP000239415"/>
    </source>
</evidence>
<name>A0A2T0KH96_9ACTN</name>
<dbReference type="Proteomes" id="UP000239415">
    <property type="component" value="Unassembled WGS sequence"/>
</dbReference>
<dbReference type="GO" id="GO:1990281">
    <property type="term" value="C:efflux pump complex"/>
    <property type="evidence" value="ECO:0007669"/>
    <property type="project" value="TreeGrafter"/>
</dbReference>
<dbReference type="Pfam" id="PF01471">
    <property type="entry name" value="PG_binding_1"/>
    <property type="match status" value="1"/>
</dbReference>
<dbReference type="AlphaFoldDB" id="A0A2T0KH96"/>